<keyword evidence="6" id="KW-1185">Reference proteome</keyword>
<dbReference type="PROSITE" id="PS51379">
    <property type="entry name" value="4FE4S_FER_2"/>
    <property type="match status" value="2"/>
</dbReference>
<keyword evidence="3" id="KW-0411">Iron-sulfur</keyword>
<dbReference type="InterPro" id="IPR017896">
    <property type="entry name" value="4Fe4S_Fe-S-bd"/>
</dbReference>
<reference evidence="6" key="1">
    <citation type="submission" date="2019-11" db="EMBL/GenBank/DDBJ databases">
        <title>Genome sequence of Heliorestis convoluta strain HH, an alkaliphilic and minimalistic phototrophic bacterium from a soda lake in Egypt.</title>
        <authorList>
            <person name="Dewey E.D."/>
            <person name="Stokes L.M."/>
            <person name="Burchell B.M."/>
            <person name="Shaffer K.N."/>
            <person name="Huntington A.M."/>
            <person name="Baker J.M."/>
            <person name="Nadendla S."/>
            <person name="Giglio M.G."/>
            <person name="Touchman J.W."/>
            <person name="Blankenship R.E."/>
            <person name="Madigan M.T."/>
            <person name="Sattley W.M."/>
        </authorList>
    </citation>
    <scope>NUCLEOTIDE SEQUENCE [LARGE SCALE GENOMIC DNA]</scope>
    <source>
        <strain evidence="6">HH</strain>
    </source>
</reference>
<evidence type="ECO:0000313" key="5">
    <source>
        <dbReference type="EMBL" id="QGG46795.1"/>
    </source>
</evidence>
<keyword evidence="2" id="KW-0408">Iron</keyword>
<keyword evidence="1" id="KW-0479">Metal-binding</keyword>
<feature type="domain" description="4Fe-4S ferredoxin-type" evidence="4">
    <location>
        <begin position="318"/>
        <end position="347"/>
    </location>
</feature>
<dbReference type="InterPro" id="IPR013283">
    <property type="entry name" value="RLI1"/>
</dbReference>
<feature type="domain" description="4Fe-4S ferredoxin-type" evidence="4">
    <location>
        <begin position="283"/>
        <end position="312"/>
    </location>
</feature>
<dbReference type="KEGG" id="hcv:FTV88_0616"/>
<dbReference type="EMBL" id="CP045875">
    <property type="protein sequence ID" value="QGG46795.1"/>
    <property type="molecule type" value="Genomic_DNA"/>
</dbReference>
<dbReference type="Gene3D" id="3.30.70.20">
    <property type="match status" value="1"/>
</dbReference>
<organism evidence="5 6">
    <name type="scientific">Heliorestis convoluta</name>
    <dbReference type="NCBI Taxonomy" id="356322"/>
    <lineage>
        <taxon>Bacteria</taxon>
        <taxon>Bacillati</taxon>
        <taxon>Bacillota</taxon>
        <taxon>Clostridia</taxon>
        <taxon>Eubacteriales</taxon>
        <taxon>Heliobacteriaceae</taxon>
        <taxon>Heliorestis</taxon>
    </lineage>
</organism>
<dbReference type="PRINTS" id="PR01868">
    <property type="entry name" value="ABCEFAMILY"/>
</dbReference>
<protein>
    <submittedName>
        <fullName evidence="5">4Fe-4S dicluster domain-containing protein</fullName>
    </submittedName>
</protein>
<dbReference type="RefSeq" id="WP_153724305.1">
    <property type="nucleotide sequence ID" value="NZ_CP045875.1"/>
</dbReference>
<dbReference type="PROSITE" id="PS00198">
    <property type="entry name" value="4FE4S_FER_1"/>
    <property type="match status" value="2"/>
</dbReference>
<dbReference type="Proteomes" id="UP000366051">
    <property type="component" value="Chromosome"/>
</dbReference>
<evidence type="ECO:0000256" key="3">
    <source>
        <dbReference type="ARBA" id="ARBA00023014"/>
    </source>
</evidence>
<evidence type="ECO:0000256" key="1">
    <source>
        <dbReference type="ARBA" id="ARBA00022723"/>
    </source>
</evidence>
<proteinExistence type="predicted"/>
<dbReference type="SUPFAM" id="SSF54862">
    <property type="entry name" value="4Fe-4S ferredoxins"/>
    <property type="match status" value="1"/>
</dbReference>
<dbReference type="GO" id="GO:0046872">
    <property type="term" value="F:metal ion binding"/>
    <property type="evidence" value="ECO:0007669"/>
    <property type="project" value="UniProtKB-KW"/>
</dbReference>
<dbReference type="OrthoDB" id="9804603at2"/>
<evidence type="ECO:0000259" key="4">
    <source>
        <dbReference type="PROSITE" id="PS51379"/>
    </source>
</evidence>
<name>A0A5Q2N2K3_9FIRM</name>
<sequence>MAHLTVRSGYKKLEERLNLFPQGAPPSESLYKILSLLFRENEANLVSQLPIRPFTVKKAASIWKKSEAEAHKILDDLASRALLLDIEQEGRQHYVLPPPMAGFFEFAFMRIRGDLDQKLLSELFHQYINVEEDFIKDLFLGSETRLGRVFVQEAVLSNDNALHILDYERASHVIESAKTIAVGLCYCRHKMEHLGQNCSAPMNNCMTFGNTASSLIKHGHARAIYSSEGLELLAEAYAHNLVQCGENVREDVSFLCNCCGCCCEGLIAVRKFGLLQPIHTTNYLPTVNEKACNGCGRCAKACPIEAIQMTSHPSEKVKKAKIDETLCLGCAVCIRLCPLKCLSLKERPQRIITPVNSAHRIVLAALERGRLQNLIFDNQALQSHRAMAAILSAILQLPPVKRLMAKEQLRSRYLERLLKGT</sequence>
<evidence type="ECO:0000313" key="6">
    <source>
        <dbReference type="Proteomes" id="UP000366051"/>
    </source>
</evidence>
<evidence type="ECO:0000256" key="2">
    <source>
        <dbReference type="ARBA" id="ARBA00023004"/>
    </source>
</evidence>
<gene>
    <name evidence="5" type="ORF">FTV88_0616</name>
</gene>
<dbReference type="InterPro" id="IPR017900">
    <property type="entry name" value="4Fe4S_Fe_S_CS"/>
</dbReference>
<accession>A0A5Q2N2K3</accession>
<dbReference type="AlphaFoldDB" id="A0A5Q2N2K3"/>
<dbReference type="Pfam" id="PF12838">
    <property type="entry name" value="Fer4_7"/>
    <property type="match status" value="1"/>
</dbReference>
<dbReference type="GO" id="GO:0051536">
    <property type="term" value="F:iron-sulfur cluster binding"/>
    <property type="evidence" value="ECO:0007669"/>
    <property type="project" value="UniProtKB-KW"/>
</dbReference>